<organism evidence="5 6">
    <name type="scientific">Schistosoma japonicum</name>
    <name type="common">Blood fluke</name>
    <dbReference type="NCBI Taxonomy" id="6182"/>
    <lineage>
        <taxon>Eukaryota</taxon>
        <taxon>Metazoa</taxon>
        <taxon>Spiralia</taxon>
        <taxon>Lophotrochozoa</taxon>
        <taxon>Platyhelminthes</taxon>
        <taxon>Trematoda</taxon>
        <taxon>Digenea</taxon>
        <taxon>Strigeidida</taxon>
        <taxon>Schistosomatoidea</taxon>
        <taxon>Schistosomatidae</taxon>
        <taxon>Schistosoma</taxon>
    </lineage>
</organism>
<proteinExistence type="predicted"/>
<dbReference type="SUPFAM" id="SSF57440">
    <property type="entry name" value="Kringle-like"/>
    <property type="match status" value="2"/>
</dbReference>
<keyword evidence="2" id="KW-1015">Disulfide bond</keyword>
<dbReference type="Gene3D" id="2.10.10.10">
    <property type="entry name" value="Fibronectin, type II, collagen-binding"/>
    <property type="match status" value="2"/>
</dbReference>
<dbReference type="InterPro" id="IPR013806">
    <property type="entry name" value="Kringle-like"/>
</dbReference>
<protein>
    <submittedName>
        <fullName evidence="5">Epididymal sperm-binding protein</fullName>
    </submittedName>
</protein>
<evidence type="ECO:0000256" key="2">
    <source>
        <dbReference type="ARBA" id="ARBA00023157"/>
    </source>
</evidence>
<evidence type="ECO:0000259" key="4">
    <source>
        <dbReference type="PROSITE" id="PS51092"/>
    </source>
</evidence>
<dbReference type="AlphaFoldDB" id="A0A4Z2D204"/>
<dbReference type="Proteomes" id="UP000311919">
    <property type="component" value="Unassembled WGS sequence"/>
</dbReference>
<dbReference type="InterPro" id="IPR000562">
    <property type="entry name" value="FN_type2_dom"/>
</dbReference>
<feature type="non-terminal residue" evidence="5">
    <location>
        <position position="321"/>
    </location>
</feature>
<dbReference type="OrthoDB" id="6228768at2759"/>
<evidence type="ECO:0000313" key="5">
    <source>
        <dbReference type="EMBL" id="TNN10525.1"/>
    </source>
</evidence>
<name>A0A4Z2D204_SCHJA</name>
<evidence type="ECO:0000256" key="3">
    <source>
        <dbReference type="PROSITE-ProRule" id="PRU00479"/>
    </source>
</evidence>
<comment type="caution">
    <text evidence="3">Lacks conserved residue(s) required for the propagation of feature annotation.</text>
</comment>
<feature type="domain" description="Fibronectin type-II" evidence="4">
    <location>
        <begin position="101"/>
        <end position="165"/>
    </location>
</feature>
<dbReference type="InterPro" id="IPR036943">
    <property type="entry name" value="FN_type2_sf"/>
</dbReference>
<dbReference type="STRING" id="6182.A0A4Z2D204"/>
<evidence type="ECO:0000313" key="6">
    <source>
        <dbReference type="Proteomes" id="UP000311919"/>
    </source>
</evidence>
<comment type="caution">
    <text evidence="5">The sequence shown here is derived from an EMBL/GenBank/DDBJ whole genome shotgun (WGS) entry which is preliminary data.</text>
</comment>
<dbReference type="Pfam" id="PF00040">
    <property type="entry name" value="fn2"/>
    <property type="match status" value="1"/>
</dbReference>
<keyword evidence="6" id="KW-1185">Reference proteome</keyword>
<reference evidence="5 6" key="1">
    <citation type="submission" date="2019-03" db="EMBL/GenBank/DDBJ databases">
        <title>An improved genome assembly of the fluke Schistosoma japonicum.</title>
        <authorList>
            <person name="Hu W."/>
            <person name="Luo F."/>
            <person name="Yin M."/>
            <person name="Mo X."/>
            <person name="Sun C."/>
            <person name="Wu Q."/>
            <person name="Zhu B."/>
            <person name="Xiang M."/>
            <person name="Wang J."/>
            <person name="Wang Y."/>
            <person name="Zhang T."/>
            <person name="Xu B."/>
            <person name="Zheng H."/>
            <person name="Feng Z."/>
        </authorList>
    </citation>
    <scope>NUCLEOTIDE SEQUENCE [LARGE SCALE GENOMIC DNA]</scope>
    <source>
        <strain evidence="5">HuSjv2</strain>
        <tissue evidence="5">Worms</tissue>
    </source>
</reference>
<dbReference type="EMBL" id="SKCS01000355">
    <property type="protein sequence ID" value="TNN10525.1"/>
    <property type="molecule type" value="Genomic_DNA"/>
</dbReference>
<gene>
    <name evidence="5" type="ORF">EWB00_005294</name>
</gene>
<evidence type="ECO:0000256" key="1">
    <source>
        <dbReference type="ARBA" id="ARBA00022737"/>
    </source>
</evidence>
<dbReference type="PROSITE" id="PS51092">
    <property type="entry name" value="FN2_2"/>
    <property type="match status" value="1"/>
</dbReference>
<sequence>MLPGLKLHPTEITSYWEEKNPTKLSTEINLTKRQCIFPSVHKRKAIYECQHIDISPPNEQISMTNQYSLESKWWCPLTDNFDHYPEWQNCPVTTSTYAGNQPGKQCHFPFIYRKRLYSTCIRTNGELYFDNINDPMPIDNGKSGYWWCSTTKDFDFDGLWTKCRPQLAYQLPFYGLNLPLWLNDWSESAWNNYALNMREQWNQLTVYLYYQWLKTWLIAFIFELTSSNSMNQINIEQSRNMHNSLMYTHTTNNHFNTLYSIHDIDTTQINRNNQHYTLEKLINNSIDSCCCHYLLTKDNTTNNTTTLMNTTDICINSSINH</sequence>
<accession>A0A4Z2D204</accession>
<keyword evidence="1" id="KW-0677">Repeat</keyword>
<dbReference type="SMART" id="SM00059">
    <property type="entry name" value="FN2"/>
    <property type="match status" value="1"/>
</dbReference>